<dbReference type="CDD" id="cd13394">
    <property type="entry name" value="Syo1_like"/>
    <property type="match status" value="1"/>
</dbReference>
<dbReference type="Proteomes" id="UP000443090">
    <property type="component" value="Unassembled WGS sequence"/>
</dbReference>
<keyword evidence="5" id="KW-1185">Reference proteome</keyword>
<evidence type="ECO:0000256" key="2">
    <source>
        <dbReference type="SAM" id="MobiDB-lite"/>
    </source>
</evidence>
<evidence type="ECO:0000313" key="5">
    <source>
        <dbReference type="Proteomes" id="UP000443090"/>
    </source>
</evidence>
<name>A0A8H8RI48_9HELO</name>
<feature type="compositionally biased region" description="Basic and acidic residues" evidence="2">
    <location>
        <begin position="330"/>
        <end position="343"/>
    </location>
</feature>
<dbReference type="InterPro" id="IPR057990">
    <property type="entry name" value="TPR_SYO1"/>
</dbReference>
<comment type="caution">
    <text evidence="4">The sequence shown here is derived from an EMBL/GenBank/DDBJ whole genome shotgun (WGS) entry which is preliminary data.</text>
</comment>
<reference evidence="4 5" key="1">
    <citation type="submission" date="2018-05" db="EMBL/GenBank/DDBJ databases">
        <title>Genome sequencing and assembly of the regulated plant pathogen Lachnellula willkommii and related sister species for the development of diagnostic species identification markers.</title>
        <authorList>
            <person name="Giroux E."/>
            <person name="Bilodeau G."/>
        </authorList>
    </citation>
    <scope>NUCLEOTIDE SEQUENCE [LARGE SCALE GENOMIC DNA]</scope>
    <source>
        <strain evidence="4 5">CBS 160.35</strain>
    </source>
</reference>
<dbReference type="PANTHER" id="PTHR13347">
    <property type="entry name" value="HEAT REPEAT-CONTAINING PROTEIN 3"/>
    <property type="match status" value="1"/>
</dbReference>
<dbReference type="GO" id="GO:0006606">
    <property type="term" value="P:protein import into nucleus"/>
    <property type="evidence" value="ECO:0007669"/>
    <property type="project" value="TreeGrafter"/>
</dbReference>
<organism evidence="4 5">
    <name type="scientific">Lachnellula occidentalis</name>
    <dbReference type="NCBI Taxonomy" id="215460"/>
    <lineage>
        <taxon>Eukaryota</taxon>
        <taxon>Fungi</taxon>
        <taxon>Dikarya</taxon>
        <taxon>Ascomycota</taxon>
        <taxon>Pezizomycotina</taxon>
        <taxon>Leotiomycetes</taxon>
        <taxon>Helotiales</taxon>
        <taxon>Lachnaceae</taxon>
        <taxon>Lachnellula</taxon>
    </lineage>
</organism>
<dbReference type="Pfam" id="PF25567">
    <property type="entry name" value="TPR_SYO1"/>
    <property type="match status" value="1"/>
</dbReference>
<feature type="compositionally biased region" description="Basic residues" evidence="2">
    <location>
        <begin position="1"/>
        <end position="11"/>
    </location>
</feature>
<dbReference type="GO" id="GO:0051082">
    <property type="term" value="F:unfolded protein binding"/>
    <property type="evidence" value="ECO:0007669"/>
    <property type="project" value="TreeGrafter"/>
</dbReference>
<dbReference type="InterPro" id="IPR016024">
    <property type="entry name" value="ARM-type_fold"/>
</dbReference>
<feature type="compositionally biased region" description="Acidic residues" evidence="2">
    <location>
        <begin position="344"/>
        <end position="373"/>
    </location>
</feature>
<evidence type="ECO:0000259" key="3">
    <source>
        <dbReference type="Pfam" id="PF25567"/>
    </source>
</evidence>
<dbReference type="Gene3D" id="1.25.10.10">
    <property type="entry name" value="Leucine-rich Repeat Variant"/>
    <property type="match status" value="2"/>
</dbReference>
<feature type="compositionally biased region" description="Basic and acidic residues" evidence="2">
    <location>
        <begin position="12"/>
        <end position="31"/>
    </location>
</feature>
<dbReference type="AlphaFoldDB" id="A0A8H8RI48"/>
<comment type="similarity">
    <text evidence="1">Belongs to the nuclear import and ribosome assembly adapter family.</text>
</comment>
<dbReference type="PANTHER" id="PTHR13347:SF1">
    <property type="entry name" value="HEAT REPEAT-CONTAINING PROTEIN 3"/>
    <property type="match status" value="1"/>
</dbReference>
<dbReference type="InterPro" id="IPR052616">
    <property type="entry name" value="SYO1-like"/>
</dbReference>
<proteinExistence type="inferred from homology"/>
<dbReference type="SUPFAM" id="SSF48371">
    <property type="entry name" value="ARM repeat"/>
    <property type="match status" value="1"/>
</dbReference>
<dbReference type="GO" id="GO:0042273">
    <property type="term" value="P:ribosomal large subunit biogenesis"/>
    <property type="evidence" value="ECO:0007669"/>
    <property type="project" value="TreeGrafter"/>
</dbReference>
<dbReference type="OrthoDB" id="288703at2759"/>
<feature type="region of interest" description="Disordered" evidence="2">
    <location>
        <begin position="330"/>
        <end position="376"/>
    </location>
</feature>
<feature type="region of interest" description="Disordered" evidence="2">
    <location>
        <begin position="1"/>
        <end position="31"/>
    </location>
</feature>
<protein>
    <submittedName>
        <fullName evidence="4">Putative ARM-like repeat-containing protein</fullName>
    </submittedName>
</protein>
<evidence type="ECO:0000313" key="4">
    <source>
        <dbReference type="EMBL" id="TVY35906.1"/>
    </source>
</evidence>
<feature type="region of interest" description="Disordered" evidence="2">
    <location>
        <begin position="283"/>
        <end position="304"/>
    </location>
</feature>
<gene>
    <name evidence="4" type="ORF">LOCC1_G006558</name>
</gene>
<feature type="domain" description="SYO1-like TPR repeats" evidence="3">
    <location>
        <begin position="425"/>
        <end position="668"/>
    </location>
</feature>
<dbReference type="InterPro" id="IPR011989">
    <property type="entry name" value="ARM-like"/>
</dbReference>
<feature type="compositionally biased region" description="Low complexity" evidence="2">
    <location>
        <begin position="285"/>
        <end position="304"/>
    </location>
</feature>
<evidence type="ECO:0000256" key="1">
    <source>
        <dbReference type="ARBA" id="ARBA00049983"/>
    </source>
</evidence>
<dbReference type="EMBL" id="QGMI01000906">
    <property type="protein sequence ID" value="TVY35906.1"/>
    <property type="molecule type" value="Genomic_DNA"/>
</dbReference>
<accession>A0A8H8RI48</accession>
<sequence>MGKSKPRIRQKNRADPTGKTKPPSDPELASIRESRILPVLKDLQSPDLKARSAAAIAIANLIEDTKCRKLLLREQIVKILLEQTLTDSSLDTRTAGWGILRNLALEEEADFCIHLYRQDVLTSIQGIVKTIIQTVESQDPPFSKLPGPQQTLVWTLTSSAIGLLSSLSEAQDEIVEAISKISTIPNFLFGLLSFEPTPSEVQNEVLSCLATLLEDNKPLAELVVENGDWLQRLMQIKDSGATTNVSACGVLHNIFTAMEWTDYKTPIEGASDATLIPTLVHTLENTTPSSNGTNGTNGNTTNSSPDQVLQLALEIIASISTSLQEALEHGHKHDFKNEEKFEGFEDEPVDDEMDADIDDAGSVDKEEDGDAPDSEMSMSEIEADMELVTGDASENEDSHIEEPTLSLLIRSATPAILPLAHPSQSENSNIHSCALSALNNIAWTISSIDFSSGHLNSLKKSWSALAQRTWSEIISPVLASNTADIELASAITSLAWAVSRSVGGEITLRADEHRKFMALYHASKSLVPEPEDSNGAAKKGEEEEDAFQSLGVKSLGVLGSLALSPCPVPLNREIGIFLLTTLSSLPNIPAADAVEALNAIMDIYADKSYEFDEEVFWKDGFHKHLDDCLPGARKLAKGVDKRRFGELRARVDEVVLNLVRFLKYKKTERGRKD</sequence>